<protein>
    <recommendedName>
        <fullName evidence="3">Restriction endonuclease domain-containing protein</fullName>
    </recommendedName>
</protein>
<organism evidence="1 2">
    <name type="scientific">Streptosporangium brasiliense</name>
    <dbReference type="NCBI Taxonomy" id="47480"/>
    <lineage>
        <taxon>Bacteria</taxon>
        <taxon>Bacillati</taxon>
        <taxon>Actinomycetota</taxon>
        <taxon>Actinomycetes</taxon>
        <taxon>Streptosporangiales</taxon>
        <taxon>Streptosporangiaceae</taxon>
        <taxon>Streptosporangium</taxon>
    </lineage>
</organism>
<reference evidence="1 2" key="1">
    <citation type="submission" date="2023-07" db="EMBL/GenBank/DDBJ databases">
        <title>Sequencing the genomes of 1000 actinobacteria strains.</title>
        <authorList>
            <person name="Klenk H.-P."/>
        </authorList>
    </citation>
    <scope>NUCLEOTIDE SEQUENCE [LARGE SCALE GENOMIC DNA]</scope>
    <source>
        <strain evidence="1 2">DSM 44109</strain>
    </source>
</reference>
<accession>A0ABT9R577</accession>
<keyword evidence="2" id="KW-1185">Reference proteome</keyword>
<dbReference type="Proteomes" id="UP001230426">
    <property type="component" value="Unassembled WGS sequence"/>
</dbReference>
<evidence type="ECO:0008006" key="3">
    <source>
        <dbReference type="Google" id="ProtNLM"/>
    </source>
</evidence>
<comment type="caution">
    <text evidence="1">The sequence shown here is derived from an EMBL/GenBank/DDBJ whole genome shotgun (WGS) entry which is preliminary data.</text>
</comment>
<dbReference type="EMBL" id="JAUSRB010000002">
    <property type="protein sequence ID" value="MDP9864037.1"/>
    <property type="molecule type" value="Genomic_DNA"/>
</dbReference>
<name>A0ABT9R577_9ACTN</name>
<sequence>MERAVHTEKGAVDRLAQLGLKVEEIHAALNAGVGESRTWSEDAPVAMAGMARWGRINEHLRISKSKHEWRAENPRNLPLTIHPTGAFAIVATTGDAQTGSKTGAPPTTKYAKGATYQKVVQDNGQVQLPLFVDAEVGPVLHDIAAEQPRATWVLLYYVTERAVFVELSLPGSITEQGYVDYWRERILIPPYVIESVSVGSEEPREGEQGVDVAVERR</sequence>
<evidence type="ECO:0000313" key="2">
    <source>
        <dbReference type="Proteomes" id="UP001230426"/>
    </source>
</evidence>
<dbReference type="RefSeq" id="WP_306861443.1">
    <property type="nucleotide sequence ID" value="NZ_JAUSRB010000002.1"/>
</dbReference>
<proteinExistence type="predicted"/>
<evidence type="ECO:0000313" key="1">
    <source>
        <dbReference type="EMBL" id="MDP9864037.1"/>
    </source>
</evidence>
<gene>
    <name evidence="1" type="ORF">J2S55_003303</name>
</gene>